<dbReference type="EMBL" id="VJMH01000037">
    <property type="protein sequence ID" value="KAF0719990.1"/>
    <property type="molecule type" value="Genomic_DNA"/>
</dbReference>
<dbReference type="Pfam" id="PF00169">
    <property type="entry name" value="PH"/>
    <property type="match status" value="2"/>
</dbReference>
<sequence length="318" mass="34616">MAAAYDYAGWVWKQGSMIKSWKKRYMVLQNKQLTYFDSEKISGAAKAKGSFQVITIEKALDINNGLLVHGTGGRVMKFYTDDAQSCQGWADSIMQVSLGQAPLAPQVSVRGSISGGLPPRDMRSNSIGGSMRNSLVADDDDGGCSGWLAKEGGRVKNWKRRFFSLQGRSLTYFDNANMSGAAKGNGQVCGVRIYKDKGLSLDINFEKGRVLRVTADSKEDFDKWWNCLNAALEGRAFRSSRLSASGNSSNALPIAAAAAIPTASSAIFRSLDSYESAEHEDSVIANKYVAQDSTARFASNDSWLSSDSDDDKEDGDWL</sequence>
<name>A0A485K451_9STRA</name>
<feature type="domain" description="PH" evidence="1">
    <location>
        <begin position="141"/>
        <end position="233"/>
    </location>
</feature>
<dbReference type="SUPFAM" id="SSF50729">
    <property type="entry name" value="PH domain-like"/>
    <property type="match status" value="2"/>
</dbReference>
<dbReference type="Proteomes" id="UP000332933">
    <property type="component" value="Unassembled WGS sequence"/>
</dbReference>
<dbReference type="InterPro" id="IPR001849">
    <property type="entry name" value="PH_domain"/>
</dbReference>
<proteinExistence type="predicted"/>
<evidence type="ECO:0000313" key="4">
    <source>
        <dbReference type="Proteomes" id="UP000332933"/>
    </source>
</evidence>
<reference evidence="3 4" key="1">
    <citation type="submission" date="2019-03" db="EMBL/GenBank/DDBJ databases">
        <authorList>
            <person name="Gaulin E."/>
            <person name="Dumas B."/>
        </authorList>
    </citation>
    <scope>NUCLEOTIDE SEQUENCE [LARGE SCALE GENOMIC DNA]</scope>
    <source>
        <strain evidence="3">CBS 568.67</strain>
    </source>
</reference>
<reference evidence="2" key="2">
    <citation type="submission" date="2019-06" db="EMBL/GenBank/DDBJ databases">
        <title>Genomics analysis of Aphanomyces spp. identifies a new class of oomycete effector associated with host adaptation.</title>
        <authorList>
            <person name="Gaulin E."/>
        </authorList>
    </citation>
    <scope>NUCLEOTIDE SEQUENCE</scope>
    <source>
        <strain evidence="2">CBS 578.67</strain>
    </source>
</reference>
<dbReference type="PROSITE" id="PS50003">
    <property type="entry name" value="PH_DOMAIN"/>
    <property type="match status" value="2"/>
</dbReference>
<dbReference type="PANTHER" id="PTHR14336:SF16">
    <property type="entry name" value="PH DOMAIN-CONTAINING PROTEIN"/>
    <property type="match status" value="1"/>
</dbReference>
<protein>
    <submittedName>
        <fullName evidence="3">Aste57867_641 protein</fullName>
    </submittedName>
</protein>
<dbReference type="PANTHER" id="PTHR14336">
    <property type="entry name" value="TANDEM PH DOMAIN CONTAINING PROTEIN"/>
    <property type="match status" value="1"/>
</dbReference>
<evidence type="ECO:0000259" key="1">
    <source>
        <dbReference type="PROSITE" id="PS50003"/>
    </source>
</evidence>
<evidence type="ECO:0000313" key="3">
    <source>
        <dbReference type="EMBL" id="VFT77866.1"/>
    </source>
</evidence>
<dbReference type="OrthoDB" id="185175at2759"/>
<dbReference type="InterPro" id="IPR011993">
    <property type="entry name" value="PH-like_dom_sf"/>
</dbReference>
<accession>A0A485K451</accession>
<dbReference type="Gene3D" id="2.30.29.30">
    <property type="entry name" value="Pleckstrin-homology domain (PH domain)/Phosphotyrosine-binding domain (PTB)"/>
    <property type="match status" value="2"/>
</dbReference>
<keyword evidence="4" id="KW-1185">Reference proteome</keyword>
<dbReference type="EMBL" id="CAADRA010000037">
    <property type="protein sequence ID" value="VFT77866.1"/>
    <property type="molecule type" value="Genomic_DNA"/>
</dbReference>
<organism evidence="3 4">
    <name type="scientific">Aphanomyces stellatus</name>
    <dbReference type="NCBI Taxonomy" id="120398"/>
    <lineage>
        <taxon>Eukaryota</taxon>
        <taxon>Sar</taxon>
        <taxon>Stramenopiles</taxon>
        <taxon>Oomycota</taxon>
        <taxon>Saprolegniomycetes</taxon>
        <taxon>Saprolegniales</taxon>
        <taxon>Verrucalvaceae</taxon>
        <taxon>Aphanomyces</taxon>
    </lineage>
</organism>
<gene>
    <name evidence="3" type="primary">Aste57867_641</name>
    <name evidence="2" type="ORF">As57867_000640</name>
    <name evidence="3" type="ORF">ASTE57867_641</name>
</gene>
<dbReference type="SMART" id="SM00233">
    <property type="entry name" value="PH"/>
    <property type="match status" value="2"/>
</dbReference>
<feature type="domain" description="PH" evidence="1">
    <location>
        <begin position="4"/>
        <end position="98"/>
    </location>
</feature>
<evidence type="ECO:0000313" key="2">
    <source>
        <dbReference type="EMBL" id="KAF0719990.1"/>
    </source>
</evidence>
<dbReference type="InterPro" id="IPR051707">
    <property type="entry name" value="PI-Interact_SigTrans_Reg"/>
</dbReference>
<dbReference type="AlphaFoldDB" id="A0A485K451"/>